<dbReference type="Proteomes" id="UP000278440">
    <property type="component" value="Unassembled WGS sequence"/>
</dbReference>
<dbReference type="GO" id="GO:0005886">
    <property type="term" value="C:plasma membrane"/>
    <property type="evidence" value="ECO:0007669"/>
    <property type="project" value="UniProtKB-SubCell"/>
</dbReference>
<feature type="transmembrane region" description="Helical" evidence="8">
    <location>
        <begin position="679"/>
        <end position="699"/>
    </location>
</feature>
<dbReference type="InterPro" id="IPR000731">
    <property type="entry name" value="SSD"/>
</dbReference>
<feature type="transmembrane region" description="Helical" evidence="8">
    <location>
        <begin position="268"/>
        <end position="289"/>
    </location>
</feature>
<dbReference type="Gene3D" id="1.20.1640.10">
    <property type="entry name" value="Multidrug efflux transporter AcrB transmembrane domain"/>
    <property type="match status" value="2"/>
</dbReference>
<feature type="transmembrane region" description="Helical" evidence="8">
    <location>
        <begin position="413"/>
        <end position="430"/>
    </location>
</feature>
<dbReference type="PANTHER" id="PTHR33406">
    <property type="entry name" value="MEMBRANE PROTEIN MJ1562-RELATED"/>
    <property type="match status" value="1"/>
</dbReference>
<name>A0A495XZC5_9MICO</name>
<evidence type="ECO:0000313" key="11">
    <source>
        <dbReference type="Proteomes" id="UP000278440"/>
    </source>
</evidence>
<feature type="transmembrane region" description="Helical" evidence="8">
    <location>
        <begin position="310"/>
        <end position="335"/>
    </location>
</feature>
<reference evidence="10 11" key="1">
    <citation type="submission" date="2018-10" db="EMBL/GenBank/DDBJ databases">
        <title>Sequencing the genomes of 1000 actinobacteria strains.</title>
        <authorList>
            <person name="Klenk H.-P."/>
        </authorList>
    </citation>
    <scope>NUCLEOTIDE SEQUENCE [LARGE SCALE GENOMIC DNA]</scope>
    <source>
        <strain evidence="10 11">DSM 44267</strain>
    </source>
</reference>
<dbReference type="PROSITE" id="PS50156">
    <property type="entry name" value="SSD"/>
    <property type="match status" value="1"/>
</dbReference>
<evidence type="ECO:0000256" key="5">
    <source>
        <dbReference type="ARBA" id="ARBA00022989"/>
    </source>
</evidence>
<dbReference type="InterPro" id="IPR004869">
    <property type="entry name" value="MMPL_dom"/>
</dbReference>
<keyword evidence="5 8" id="KW-1133">Transmembrane helix</keyword>
<feature type="compositionally biased region" description="Acidic residues" evidence="7">
    <location>
        <begin position="781"/>
        <end position="803"/>
    </location>
</feature>
<dbReference type="EMBL" id="RBXT01000001">
    <property type="protein sequence ID" value="RKT79292.1"/>
    <property type="molecule type" value="Genomic_DNA"/>
</dbReference>
<dbReference type="SUPFAM" id="SSF82866">
    <property type="entry name" value="Multidrug efflux transporter AcrB transmembrane domain"/>
    <property type="match status" value="2"/>
</dbReference>
<keyword evidence="11" id="KW-1185">Reference proteome</keyword>
<feature type="transmembrane region" description="Helical" evidence="8">
    <location>
        <begin position="632"/>
        <end position="651"/>
    </location>
</feature>
<dbReference type="RefSeq" id="WP_121034062.1">
    <property type="nucleotide sequence ID" value="NZ_RBXT01000001.1"/>
</dbReference>
<evidence type="ECO:0000256" key="2">
    <source>
        <dbReference type="ARBA" id="ARBA00010157"/>
    </source>
</evidence>
<organism evidence="10 11">
    <name type="scientific">Terracoccus luteus</name>
    <dbReference type="NCBI Taxonomy" id="53356"/>
    <lineage>
        <taxon>Bacteria</taxon>
        <taxon>Bacillati</taxon>
        <taxon>Actinomycetota</taxon>
        <taxon>Actinomycetes</taxon>
        <taxon>Micrococcales</taxon>
        <taxon>Intrasporangiaceae</taxon>
        <taxon>Terracoccus</taxon>
    </lineage>
</organism>
<feature type="transmembrane region" description="Helical" evidence="8">
    <location>
        <begin position="572"/>
        <end position="591"/>
    </location>
</feature>
<dbReference type="AlphaFoldDB" id="A0A495XZC5"/>
<feature type="transmembrane region" description="Helical" evidence="8">
    <location>
        <begin position="215"/>
        <end position="235"/>
    </location>
</feature>
<evidence type="ECO:0000259" key="9">
    <source>
        <dbReference type="PROSITE" id="PS50156"/>
    </source>
</evidence>
<keyword evidence="4 8" id="KW-0812">Transmembrane</keyword>
<feature type="transmembrane region" description="Helical" evidence="8">
    <location>
        <begin position="242"/>
        <end position="262"/>
    </location>
</feature>
<feature type="region of interest" description="Disordered" evidence="7">
    <location>
        <begin position="759"/>
        <end position="819"/>
    </location>
</feature>
<feature type="domain" description="SSD" evidence="9">
    <location>
        <begin position="232"/>
        <end position="364"/>
    </location>
</feature>
<feature type="transmembrane region" description="Helical" evidence="8">
    <location>
        <begin position="705"/>
        <end position="724"/>
    </location>
</feature>
<comment type="caution">
    <text evidence="10">The sequence shown here is derived from an EMBL/GenBank/DDBJ whole genome shotgun (WGS) entry which is preliminary data.</text>
</comment>
<dbReference type="InterPro" id="IPR050545">
    <property type="entry name" value="Mycobact_MmpL"/>
</dbReference>
<feature type="transmembrane region" description="Helical" evidence="8">
    <location>
        <begin position="598"/>
        <end position="620"/>
    </location>
</feature>
<evidence type="ECO:0000313" key="10">
    <source>
        <dbReference type="EMBL" id="RKT79292.1"/>
    </source>
</evidence>
<evidence type="ECO:0000256" key="3">
    <source>
        <dbReference type="ARBA" id="ARBA00022475"/>
    </source>
</evidence>
<protein>
    <submittedName>
        <fullName evidence="10">RND superfamily putative drug exporter</fullName>
    </submittedName>
</protein>
<sequence>MATRLYRLGRLAYRRWPVFIAAWLIALVGIAGLSAAISKPMQDEFSIPGIPSEQAQTLQQELFPGAKSAYDGAGATVVVAAPEGHTLAEPEYSAKVDALVADLRDTPQLSQGAQLVNPVTAAAAQRKQVVDGAVAAGQPRDVAEANAAALSPLSPDERVGTITWNFAVDKPTDVQKATQDDVNAAIADARETGLTVEVNGSGMQSFELPGGSSELIGIAVAALVLVLTFGSLVAAGLPIVTALVGVGIGALGVTGATAFVNVGSTTPILATMLGLAVGIDYALFILSRYRAELQRTGDREEAVGLAVGRAGSAVVFAGLTVVIALAALSVVGIPLLTSMGIAAAATVLVAVLIALTLLPAVLGLLKSKAFAGRVRADRIVAGGSDEPVTSRRQLHDRENGGVRWAQRVGRHPIVFGLLGVVLLGSLTIPVKDLHLALPTDSTASTETSARRAADLLDGAFGPGRSAPILLVVDAREAGDKAAAGKAIGEVTAWAARQGDVRNAQVIALNEAGDGAQVLITPKSGGDDVATENLLADLRDGQAEQERATGTTLGVTGLTAIQTDVSERLSGALVPYLAIVVGLAFVLLMMVFRSVLVPLTATIGFLLSVLATLGLTVLVFQEGTFGLFEAAPIMSFMPILVIGIVFGLAMDYQVFLVTRMREAYVHGTSATQSVVEGFRFSARVVTAAAAIMISVFAAFVLQDQALIQSIGFALAAAVLFDAFVVRMTLIPAVMNLLGDKAWWLPGWLDRLLPNVDVEGESLTRHRTPGTPEGTTDGTAADPDTDPDTDPDSDPDSNPDSDPEADGVGGPAREPEPAGIR</sequence>
<comment type="subcellular location">
    <subcellularLocation>
        <location evidence="1">Cell membrane</location>
        <topology evidence="1">Multi-pass membrane protein</topology>
    </subcellularLocation>
</comment>
<proteinExistence type="inferred from homology"/>
<evidence type="ECO:0000256" key="8">
    <source>
        <dbReference type="SAM" id="Phobius"/>
    </source>
</evidence>
<keyword evidence="6 8" id="KW-0472">Membrane</keyword>
<evidence type="ECO:0000256" key="4">
    <source>
        <dbReference type="ARBA" id="ARBA00022692"/>
    </source>
</evidence>
<keyword evidence="3" id="KW-1003">Cell membrane</keyword>
<evidence type="ECO:0000256" key="1">
    <source>
        <dbReference type="ARBA" id="ARBA00004651"/>
    </source>
</evidence>
<dbReference type="OrthoDB" id="7051771at2"/>
<evidence type="ECO:0000256" key="7">
    <source>
        <dbReference type="SAM" id="MobiDB-lite"/>
    </source>
</evidence>
<feature type="compositionally biased region" description="Low complexity" evidence="7">
    <location>
        <begin position="767"/>
        <end position="780"/>
    </location>
</feature>
<feature type="transmembrane region" description="Helical" evidence="8">
    <location>
        <begin position="341"/>
        <end position="365"/>
    </location>
</feature>
<gene>
    <name evidence="10" type="ORF">DFJ68_2759</name>
</gene>
<dbReference type="PANTHER" id="PTHR33406:SF11">
    <property type="entry name" value="MEMBRANE PROTEIN SCO6666-RELATED"/>
    <property type="match status" value="1"/>
</dbReference>
<evidence type="ECO:0000256" key="6">
    <source>
        <dbReference type="ARBA" id="ARBA00023136"/>
    </source>
</evidence>
<accession>A0A495XZC5</accession>
<dbReference type="Pfam" id="PF03176">
    <property type="entry name" value="MMPL"/>
    <property type="match status" value="2"/>
</dbReference>
<comment type="similarity">
    <text evidence="2">Belongs to the resistance-nodulation-cell division (RND) (TC 2.A.6) family. MmpL subfamily.</text>
</comment>